<dbReference type="STRING" id="1842727.RD110_12925"/>
<dbReference type="Pfam" id="PF01075">
    <property type="entry name" value="Glyco_transf_9"/>
    <property type="match status" value="1"/>
</dbReference>
<dbReference type="CDD" id="cd03789">
    <property type="entry name" value="GT9_LPS_heptosyltransferase"/>
    <property type="match status" value="1"/>
</dbReference>
<dbReference type="Gene3D" id="3.40.50.2000">
    <property type="entry name" value="Glycogen Phosphorylase B"/>
    <property type="match status" value="2"/>
</dbReference>
<dbReference type="KEGG" id="rhy:RD110_12925"/>
<keyword evidence="2" id="KW-0808">Transferase</keyword>
<dbReference type="InterPro" id="IPR002201">
    <property type="entry name" value="Glyco_trans_9"/>
</dbReference>
<proteinExistence type="predicted"/>
<dbReference type="EMBL" id="CP019236">
    <property type="protein sequence ID" value="APW37985.1"/>
    <property type="molecule type" value="Genomic_DNA"/>
</dbReference>
<dbReference type="AlphaFoldDB" id="A0A1P8JW60"/>
<sequence length="370" mass="39513">MKRILVITTRQIGDVLLTTPLIRAARQHWPQARIEVLGFQGTLGMLRGNPHVDALVETPPRLGAKGFWRLLRQLWRSYDLALVAQSSDRAHLMGWVAAPLRSGIVPGGSSSAWWKKALLSHVVESPGDQSDIHVTAEKLALMAPWSTEAYPVPEVVAPRPAALPAAIAAQLQAGAVVVHAPSMWTYKQWPLAHFAVLVEALLAQGRQVVLTGSGSARDQECVAALRGLASAPQLLDVSGQLDFAQLTALFAQAALYIGPDTSISHLAAAAGLPVIAIFGPTNPQRWAPWPARATTQALFARSALVQQAGNVTLLQGRQACVPCSHAGCEDHVDSRSDCLHDITPERVLAQVERLSRPGAASPASPGFRPA</sequence>
<dbReference type="Proteomes" id="UP000186609">
    <property type="component" value="Chromosome"/>
</dbReference>
<gene>
    <name evidence="3" type="ORF">RD110_12925</name>
</gene>
<evidence type="ECO:0000313" key="4">
    <source>
        <dbReference type="Proteomes" id="UP000186609"/>
    </source>
</evidence>
<evidence type="ECO:0008006" key="5">
    <source>
        <dbReference type="Google" id="ProtNLM"/>
    </source>
</evidence>
<organism evidence="3 4">
    <name type="scientific">Rhodoferax koreensis</name>
    <dbReference type="NCBI Taxonomy" id="1842727"/>
    <lineage>
        <taxon>Bacteria</taxon>
        <taxon>Pseudomonadati</taxon>
        <taxon>Pseudomonadota</taxon>
        <taxon>Betaproteobacteria</taxon>
        <taxon>Burkholderiales</taxon>
        <taxon>Comamonadaceae</taxon>
        <taxon>Rhodoferax</taxon>
    </lineage>
</organism>
<evidence type="ECO:0000256" key="2">
    <source>
        <dbReference type="ARBA" id="ARBA00022679"/>
    </source>
</evidence>
<dbReference type="SUPFAM" id="SSF53756">
    <property type="entry name" value="UDP-Glycosyltransferase/glycogen phosphorylase"/>
    <property type="match status" value="1"/>
</dbReference>
<dbReference type="GO" id="GO:0008713">
    <property type="term" value="F:ADP-heptose-lipopolysaccharide heptosyltransferase activity"/>
    <property type="evidence" value="ECO:0007669"/>
    <property type="project" value="TreeGrafter"/>
</dbReference>
<dbReference type="PANTHER" id="PTHR30160">
    <property type="entry name" value="TETRAACYLDISACCHARIDE 4'-KINASE-RELATED"/>
    <property type="match status" value="1"/>
</dbReference>
<evidence type="ECO:0000313" key="3">
    <source>
        <dbReference type="EMBL" id="APW37985.1"/>
    </source>
</evidence>
<dbReference type="GO" id="GO:0005829">
    <property type="term" value="C:cytosol"/>
    <property type="evidence" value="ECO:0007669"/>
    <property type="project" value="TreeGrafter"/>
</dbReference>
<protein>
    <recommendedName>
        <fullName evidence="5">Lipopolysaccharide heptosyltransferase</fullName>
    </recommendedName>
</protein>
<dbReference type="InterPro" id="IPR051199">
    <property type="entry name" value="LPS_LOS_Heptosyltrfase"/>
</dbReference>
<keyword evidence="4" id="KW-1185">Reference proteome</keyword>
<dbReference type="OrthoDB" id="9781892at2"/>
<name>A0A1P8JW60_9BURK</name>
<reference evidence="3 4" key="1">
    <citation type="submission" date="2017-01" db="EMBL/GenBank/DDBJ databases">
        <authorList>
            <person name="Mah S.A."/>
            <person name="Swanson W.J."/>
            <person name="Moy G.W."/>
            <person name="Vacquier V.D."/>
        </authorList>
    </citation>
    <scope>NUCLEOTIDE SEQUENCE [LARGE SCALE GENOMIC DNA]</scope>
    <source>
        <strain evidence="3 4">DCY110</strain>
    </source>
</reference>
<accession>A0A1P8JW60</accession>
<dbReference type="RefSeq" id="WP_076199864.1">
    <property type="nucleotide sequence ID" value="NZ_CP019236.1"/>
</dbReference>
<keyword evidence="1" id="KW-0328">Glycosyltransferase</keyword>
<evidence type="ECO:0000256" key="1">
    <source>
        <dbReference type="ARBA" id="ARBA00022676"/>
    </source>
</evidence>
<dbReference type="GO" id="GO:0009244">
    <property type="term" value="P:lipopolysaccharide core region biosynthetic process"/>
    <property type="evidence" value="ECO:0007669"/>
    <property type="project" value="TreeGrafter"/>
</dbReference>
<dbReference type="PANTHER" id="PTHR30160:SF1">
    <property type="entry name" value="LIPOPOLYSACCHARIDE 1,2-N-ACETYLGLUCOSAMINETRANSFERASE-RELATED"/>
    <property type="match status" value="1"/>
</dbReference>